<dbReference type="EMBL" id="RYUW01000013">
    <property type="protein sequence ID" value="RYQ36307.1"/>
    <property type="molecule type" value="Genomic_DNA"/>
</dbReference>
<proteinExistence type="predicted"/>
<evidence type="ECO:0000313" key="3">
    <source>
        <dbReference type="Proteomes" id="UP000292382"/>
    </source>
</evidence>
<accession>A0A4Q5AT39</accession>
<protein>
    <submittedName>
        <fullName evidence="2">Uncharacterized protein</fullName>
    </submittedName>
</protein>
<dbReference type="Proteomes" id="UP000292382">
    <property type="component" value="Unassembled WGS sequence"/>
</dbReference>
<sequence length="60" mass="6883">MATKRIRDMIRHWHDRGYTTPEIATILHLPEPEVTDIINSKDQPATTGHGPEFSDIPLFD</sequence>
<organism evidence="2 3">
    <name type="scientific">Bifidobacterium pseudolongum subsp. globosum</name>
    <dbReference type="NCBI Taxonomy" id="1690"/>
    <lineage>
        <taxon>Bacteria</taxon>
        <taxon>Bacillati</taxon>
        <taxon>Actinomycetota</taxon>
        <taxon>Actinomycetes</taxon>
        <taxon>Bifidobacteriales</taxon>
        <taxon>Bifidobacteriaceae</taxon>
        <taxon>Bifidobacterium</taxon>
    </lineage>
</organism>
<reference evidence="2 3" key="1">
    <citation type="submission" date="2018-12" db="EMBL/GenBank/DDBJ databases">
        <title>Unveiling genomic diversity among members of the Bifidobacterium pseudolongum species, a widely distributed gut commensal of the animal kingdom.</title>
        <authorList>
            <person name="Lugli G.A."/>
            <person name="Duranti S."/>
            <person name="Albert K."/>
            <person name="Mancabelli L."/>
            <person name="Napoli S."/>
            <person name="Viappiani A."/>
            <person name="Anzalone R."/>
            <person name="Longhi G."/>
            <person name="Milani C."/>
            <person name="Turroni F."/>
            <person name="Alessandri G."/>
            <person name="Sela D.A."/>
            <person name="Van Sinderen D."/>
            <person name="Ventura M."/>
        </authorList>
    </citation>
    <scope>NUCLEOTIDE SEQUENCE [LARGE SCALE GENOMIC DNA]</scope>
    <source>
        <strain evidence="2 3">2003B</strain>
    </source>
</reference>
<gene>
    <name evidence="2" type="ORF">PG2003B_1144</name>
</gene>
<evidence type="ECO:0000313" key="2">
    <source>
        <dbReference type="EMBL" id="RYQ36307.1"/>
    </source>
</evidence>
<comment type="caution">
    <text evidence="2">The sequence shown here is derived from an EMBL/GenBank/DDBJ whole genome shotgun (WGS) entry which is preliminary data.</text>
</comment>
<name>A0A4Q5AT39_9BIFI</name>
<dbReference type="RefSeq" id="WP_129966941.1">
    <property type="nucleotide sequence ID" value="NZ_RYUW01000013.1"/>
</dbReference>
<dbReference type="AlphaFoldDB" id="A0A4Q5AT39"/>
<feature type="region of interest" description="Disordered" evidence="1">
    <location>
        <begin position="39"/>
        <end position="60"/>
    </location>
</feature>
<evidence type="ECO:0000256" key="1">
    <source>
        <dbReference type="SAM" id="MobiDB-lite"/>
    </source>
</evidence>